<feature type="domain" description="Fimbrial-type adhesion" evidence="2">
    <location>
        <begin position="43"/>
        <end position="218"/>
    </location>
</feature>
<dbReference type="EMBL" id="JAEEFW010000002">
    <property type="protein sequence ID" value="MBU4632849.1"/>
    <property type="molecule type" value="Genomic_DNA"/>
</dbReference>
<organism evidence="3 4">
    <name type="scientific">Pseudomonas chlororaphis subsp. aurantiaca</name>
    <dbReference type="NCBI Taxonomy" id="86192"/>
    <lineage>
        <taxon>Bacteria</taxon>
        <taxon>Pseudomonadati</taxon>
        <taxon>Pseudomonadota</taxon>
        <taxon>Gammaproteobacteria</taxon>
        <taxon>Pseudomonadales</taxon>
        <taxon>Pseudomonadaceae</taxon>
        <taxon>Pseudomonas</taxon>
    </lineage>
</organism>
<dbReference type="GO" id="GO:0043709">
    <property type="term" value="P:cell adhesion involved in single-species biofilm formation"/>
    <property type="evidence" value="ECO:0007669"/>
    <property type="project" value="TreeGrafter"/>
</dbReference>
<comment type="caution">
    <text evidence="3">The sequence shown here is derived from an EMBL/GenBank/DDBJ whole genome shotgun (WGS) entry which is preliminary data.</text>
</comment>
<dbReference type="PANTHER" id="PTHR33420">
    <property type="entry name" value="FIMBRIAL SUBUNIT ELFA-RELATED"/>
    <property type="match status" value="1"/>
</dbReference>
<evidence type="ECO:0000313" key="3">
    <source>
        <dbReference type="EMBL" id="MBU4632849.1"/>
    </source>
</evidence>
<dbReference type="Pfam" id="PF00419">
    <property type="entry name" value="Fimbrial"/>
    <property type="match status" value="1"/>
</dbReference>
<accession>A0AAJ0ZI10</accession>
<evidence type="ECO:0000256" key="1">
    <source>
        <dbReference type="ARBA" id="ARBA00022729"/>
    </source>
</evidence>
<evidence type="ECO:0000259" key="2">
    <source>
        <dbReference type="Pfam" id="PF00419"/>
    </source>
</evidence>
<dbReference type="GO" id="GO:0009289">
    <property type="term" value="C:pilus"/>
    <property type="evidence" value="ECO:0007669"/>
    <property type="project" value="InterPro"/>
</dbReference>
<dbReference type="RefSeq" id="WP_216310522.1">
    <property type="nucleotide sequence ID" value="NZ_JAEEFW010000002.1"/>
</dbReference>
<dbReference type="InterPro" id="IPR050263">
    <property type="entry name" value="Bact_Fimbrial_Adh_Pro"/>
</dbReference>
<reference evidence="3" key="1">
    <citation type="submission" date="2020-12" db="EMBL/GenBank/DDBJ databases">
        <title>Generalized mutagenesis with transposon Tn5. A laboratory procedure for the identification of genes responsible for a bacterial phenotype and its regulation, illustrated with phenazine production in Pseudomonas chlororaphis.</title>
        <authorList>
            <person name="Muzio F."/>
            <person name="Sobrero P."/>
            <person name="Agaras B."/>
            <person name="Valverde C."/>
        </authorList>
    </citation>
    <scope>NUCLEOTIDE SEQUENCE</scope>
    <source>
        <strain evidence="3">SMMP3</strain>
    </source>
</reference>
<dbReference type="Proteomes" id="UP000787568">
    <property type="component" value="Unassembled WGS sequence"/>
</dbReference>
<gene>
    <name evidence="3" type="ORF">I8747_08485</name>
</gene>
<protein>
    <submittedName>
        <fullName evidence="3">Type 1 fimbrial protein</fullName>
    </submittedName>
</protein>
<evidence type="ECO:0000313" key="4">
    <source>
        <dbReference type="Proteomes" id="UP000787568"/>
    </source>
</evidence>
<proteinExistence type="predicted"/>
<sequence length="218" mass="22730">MAFDISLIKIGEVSPGTIQGASLPTMAQSWVTTNTLQVQRVSLTGSINVVSRTCITPDVMVDMGTRRLSELSGVNSSTPWKDFTIDLNNCPAFHGIYSGTGPRWLSDGTSNNLDSRTSNVLRLRLDPVRSAVNPGQGILSLDPSAPGDAPAASGIGLQVADSHGGALPLATLRPSGITPSATEGKSYQIGLKARYIQTASSITAGPANASAVFTINYQ</sequence>
<dbReference type="PANTHER" id="PTHR33420:SF3">
    <property type="entry name" value="FIMBRIAL SUBUNIT ELFA"/>
    <property type="match status" value="1"/>
</dbReference>
<name>A0AAJ0ZI10_9PSED</name>
<dbReference type="AlphaFoldDB" id="A0AAJ0ZI10"/>
<keyword evidence="1" id="KW-0732">Signal</keyword>
<dbReference type="InterPro" id="IPR000259">
    <property type="entry name" value="Adhesion_dom_fimbrial"/>
</dbReference>